<reference evidence="2" key="1">
    <citation type="submission" date="2021-06" db="EMBL/GenBank/DDBJ databases">
        <authorList>
            <person name="Kallberg Y."/>
            <person name="Tangrot J."/>
            <person name="Rosling A."/>
        </authorList>
    </citation>
    <scope>NUCLEOTIDE SEQUENCE</scope>
    <source>
        <strain evidence="2">CL551</strain>
    </source>
</reference>
<evidence type="ECO:0000313" key="2">
    <source>
        <dbReference type="EMBL" id="CAG8775957.1"/>
    </source>
</evidence>
<sequence>MEHNLPRQIPSVSPSKSRYGQSSTSPSSTETPTSIPCQAKITNPRAGDRFRPGDTMNVTWNLIGNECATDGVVPKH</sequence>
<comment type="caution">
    <text evidence="2">The sequence shown here is derived from an EMBL/GenBank/DDBJ whole genome shotgun (WGS) entry which is preliminary data.</text>
</comment>
<protein>
    <submittedName>
        <fullName evidence="2">1561_t:CDS:1</fullName>
    </submittedName>
</protein>
<accession>A0A9N9JER4</accession>
<proteinExistence type="predicted"/>
<evidence type="ECO:0000313" key="3">
    <source>
        <dbReference type="Proteomes" id="UP000789342"/>
    </source>
</evidence>
<gene>
    <name evidence="2" type="ORF">AMORRO_LOCUS16918</name>
</gene>
<name>A0A9N9JER4_9GLOM</name>
<dbReference type="AlphaFoldDB" id="A0A9N9JER4"/>
<evidence type="ECO:0000256" key="1">
    <source>
        <dbReference type="SAM" id="MobiDB-lite"/>
    </source>
</evidence>
<dbReference type="Proteomes" id="UP000789342">
    <property type="component" value="Unassembled WGS sequence"/>
</dbReference>
<keyword evidence="3" id="KW-1185">Reference proteome</keyword>
<feature type="compositionally biased region" description="Low complexity" evidence="1">
    <location>
        <begin position="22"/>
        <end position="34"/>
    </location>
</feature>
<feature type="non-terminal residue" evidence="2">
    <location>
        <position position="76"/>
    </location>
</feature>
<feature type="compositionally biased region" description="Polar residues" evidence="1">
    <location>
        <begin position="10"/>
        <end position="21"/>
    </location>
</feature>
<organism evidence="2 3">
    <name type="scientific">Acaulospora morrowiae</name>
    <dbReference type="NCBI Taxonomy" id="94023"/>
    <lineage>
        <taxon>Eukaryota</taxon>
        <taxon>Fungi</taxon>
        <taxon>Fungi incertae sedis</taxon>
        <taxon>Mucoromycota</taxon>
        <taxon>Glomeromycotina</taxon>
        <taxon>Glomeromycetes</taxon>
        <taxon>Diversisporales</taxon>
        <taxon>Acaulosporaceae</taxon>
        <taxon>Acaulospora</taxon>
    </lineage>
</organism>
<dbReference type="EMBL" id="CAJVPV010049331">
    <property type="protein sequence ID" value="CAG8775957.1"/>
    <property type="molecule type" value="Genomic_DNA"/>
</dbReference>
<feature type="region of interest" description="Disordered" evidence="1">
    <location>
        <begin position="1"/>
        <end position="53"/>
    </location>
</feature>